<protein>
    <submittedName>
        <fullName evidence="1">Uncharacterized protein</fullName>
    </submittedName>
</protein>
<evidence type="ECO:0000313" key="1">
    <source>
        <dbReference type="EMBL" id="KEO74521.1"/>
    </source>
</evidence>
<accession>A0A074KX10</accession>
<dbReference type="Proteomes" id="UP000027821">
    <property type="component" value="Unassembled WGS sequence"/>
</dbReference>
<dbReference type="AlphaFoldDB" id="A0A074KX10"/>
<sequence>MKREVCDNLKILQVKVVIYSKESLKNKLKLCTTIKLPTKKRQKERGKPDFPLISYDYTNTKINNII</sequence>
<keyword evidence="2" id="KW-1185">Reference proteome</keyword>
<name>A0A074KX10_9BACT</name>
<evidence type="ECO:0000313" key="2">
    <source>
        <dbReference type="Proteomes" id="UP000027821"/>
    </source>
</evidence>
<proteinExistence type="predicted"/>
<comment type="caution">
    <text evidence="1">The sequence shown here is derived from an EMBL/GenBank/DDBJ whole genome shotgun (WGS) entry which is preliminary data.</text>
</comment>
<gene>
    <name evidence="1" type="ORF">EL17_07230</name>
</gene>
<dbReference type="EMBL" id="JMIH01000015">
    <property type="protein sequence ID" value="KEO74521.1"/>
    <property type="molecule type" value="Genomic_DNA"/>
</dbReference>
<organism evidence="1 2">
    <name type="scientific">Anditalea andensis</name>
    <dbReference type="NCBI Taxonomy" id="1048983"/>
    <lineage>
        <taxon>Bacteria</taxon>
        <taxon>Pseudomonadati</taxon>
        <taxon>Bacteroidota</taxon>
        <taxon>Cytophagia</taxon>
        <taxon>Cytophagales</taxon>
        <taxon>Cytophagaceae</taxon>
        <taxon>Anditalea</taxon>
    </lineage>
</organism>
<reference evidence="1 2" key="1">
    <citation type="submission" date="2014-04" db="EMBL/GenBank/DDBJ databases">
        <title>Characterization and application of a salt tolerant electro-active bacterium.</title>
        <authorList>
            <person name="Yang L."/>
            <person name="Wei S."/>
            <person name="Tay Q.X.M."/>
        </authorList>
    </citation>
    <scope>NUCLEOTIDE SEQUENCE [LARGE SCALE GENOMIC DNA]</scope>
    <source>
        <strain evidence="1 2">LY1</strain>
    </source>
</reference>